<feature type="transmembrane region" description="Helical" evidence="1">
    <location>
        <begin position="52"/>
        <end position="73"/>
    </location>
</feature>
<proteinExistence type="predicted"/>
<evidence type="ECO:0000256" key="1">
    <source>
        <dbReference type="SAM" id="Phobius"/>
    </source>
</evidence>
<reference evidence="2" key="2">
    <citation type="submission" date="2020-09" db="EMBL/GenBank/DDBJ databases">
        <authorList>
            <person name="Sun Q."/>
            <person name="Zhou Y."/>
        </authorList>
    </citation>
    <scope>NUCLEOTIDE SEQUENCE</scope>
    <source>
        <strain evidence="2">CGMCC 4.7308</strain>
    </source>
</reference>
<gene>
    <name evidence="2" type="ORF">GCM10011594_29270</name>
</gene>
<feature type="transmembrane region" description="Helical" evidence="1">
    <location>
        <begin position="12"/>
        <end position="32"/>
    </location>
</feature>
<dbReference type="RefSeq" id="WP_188942742.1">
    <property type="nucleotide sequence ID" value="NZ_BMNA01000005.1"/>
</dbReference>
<organism evidence="2 3">
    <name type="scientific">Nakamurella endophytica</name>
    <dbReference type="NCBI Taxonomy" id="1748367"/>
    <lineage>
        <taxon>Bacteria</taxon>
        <taxon>Bacillati</taxon>
        <taxon>Actinomycetota</taxon>
        <taxon>Actinomycetes</taxon>
        <taxon>Nakamurellales</taxon>
        <taxon>Nakamurellaceae</taxon>
        <taxon>Nakamurella</taxon>
    </lineage>
</organism>
<comment type="caution">
    <text evidence="2">The sequence shown here is derived from an EMBL/GenBank/DDBJ whole genome shotgun (WGS) entry which is preliminary data.</text>
</comment>
<reference evidence="2" key="1">
    <citation type="journal article" date="2014" name="Int. J. Syst. Evol. Microbiol.">
        <title>Complete genome sequence of Corynebacterium casei LMG S-19264T (=DSM 44701T), isolated from a smear-ripened cheese.</title>
        <authorList>
            <consortium name="US DOE Joint Genome Institute (JGI-PGF)"/>
            <person name="Walter F."/>
            <person name="Albersmeier A."/>
            <person name="Kalinowski J."/>
            <person name="Ruckert C."/>
        </authorList>
    </citation>
    <scope>NUCLEOTIDE SEQUENCE</scope>
    <source>
        <strain evidence="2">CGMCC 4.7308</strain>
    </source>
</reference>
<keyword evidence="3" id="KW-1185">Reference proteome</keyword>
<dbReference type="EMBL" id="BMNA01000005">
    <property type="protein sequence ID" value="GGM07455.1"/>
    <property type="molecule type" value="Genomic_DNA"/>
</dbReference>
<dbReference type="Proteomes" id="UP000655208">
    <property type="component" value="Unassembled WGS sequence"/>
</dbReference>
<name>A0A917WHT6_9ACTN</name>
<evidence type="ECO:0000313" key="2">
    <source>
        <dbReference type="EMBL" id="GGM07455.1"/>
    </source>
</evidence>
<keyword evidence="1" id="KW-0812">Transmembrane</keyword>
<protein>
    <submittedName>
        <fullName evidence="2">Uncharacterized protein</fullName>
    </submittedName>
</protein>
<evidence type="ECO:0000313" key="3">
    <source>
        <dbReference type="Proteomes" id="UP000655208"/>
    </source>
</evidence>
<dbReference type="AlphaFoldDB" id="A0A917WHT6"/>
<keyword evidence="1" id="KW-0472">Membrane</keyword>
<accession>A0A917WHT6</accession>
<sequence length="86" mass="8513">MSAVWSSVAPIWKVLLVGLVLGAGLPALVALGMRSLAVGSDGPRGRTSPAGIAGAAVCFLVVAVAVIAGLVVLTASKTFLARWGLS</sequence>
<keyword evidence="1" id="KW-1133">Transmembrane helix</keyword>